<keyword evidence="2" id="KW-0808">Transferase</keyword>
<dbReference type="GO" id="GO:0032259">
    <property type="term" value="P:methylation"/>
    <property type="evidence" value="ECO:0007669"/>
    <property type="project" value="UniProtKB-KW"/>
</dbReference>
<protein>
    <submittedName>
        <fullName evidence="4">Methyltransferase type 11</fullName>
    </submittedName>
</protein>
<dbReference type="EMBL" id="JAQQWL010000005">
    <property type="protein sequence ID" value="KAK8073483.1"/>
    <property type="molecule type" value="Genomic_DNA"/>
</dbReference>
<keyword evidence="3" id="KW-0949">S-adenosyl-L-methionine</keyword>
<reference evidence="4 5" key="1">
    <citation type="submission" date="2023-01" db="EMBL/GenBank/DDBJ databases">
        <title>Analysis of 21 Apiospora genomes using comparative genomics revels a genus with tremendous synthesis potential of carbohydrate active enzymes and secondary metabolites.</title>
        <authorList>
            <person name="Sorensen T."/>
        </authorList>
    </citation>
    <scope>NUCLEOTIDE SEQUENCE [LARGE SCALE GENOMIC DNA]</scope>
    <source>
        <strain evidence="4 5">CBS 135458</strain>
    </source>
</reference>
<evidence type="ECO:0000256" key="2">
    <source>
        <dbReference type="ARBA" id="ARBA00022679"/>
    </source>
</evidence>
<comment type="caution">
    <text evidence="4">The sequence shown here is derived from an EMBL/GenBank/DDBJ whole genome shotgun (WGS) entry which is preliminary data.</text>
</comment>
<dbReference type="Gene3D" id="3.40.50.150">
    <property type="entry name" value="Vaccinia Virus protein VP39"/>
    <property type="match status" value="1"/>
</dbReference>
<dbReference type="GeneID" id="92088854"/>
<dbReference type="RefSeq" id="XP_066717958.1">
    <property type="nucleotide sequence ID" value="XM_066855791.1"/>
</dbReference>
<dbReference type="Pfam" id="PF13489">
    <property type="entry name" value="Methyltransf_23"/>
    <property type="match status" value="1"/>
</dbReference>
<evidence type="ECO:0000256" key="3">
    <source>
        <dbReference type="ARBA" id="ARBA00022691"/>
    </source>
</evidence>
<evidence type="ECO:0000313" key="4">
    <source>
        <dbReference type="EMBL" id="KAK8073483.1"/>
    </source>
</evidence>
<keyword evidence="5" id="KW-1185">Reference proteome</keyword>
<gene>
    <name evidence="4" type="ORF">PG994_004382</name>
</gene>
<keyword evidence="1 4" id="KW-0489">Methyltransferase</keyword>
<evidence type="ECO:0000256" key="1">
    <source>
        <dbReference type="ARBA" id="ARBA00022603"/>
    </source>
</evidence>
<dbReference type="PANTHER" id="PTHR43464:SF19">
    <property type="entry name" value="UBIQUINONE BIOSYNTHESIS O-METHYLTRANSFERASE, MITOCHONDRIAL"/>
    <property type="match status" value="1"/>
</dbReference>
<accession>A0ABR1VQF4</accession>
<organism evidence="4 5">
    <name type="scientific">Apiospora phragmitis</name>
    <dbReference type="NCBI Taxonomy" id="2905665"/>
    <lineage>
        <taxon>Eukaryota</taxon>
        <taxon>Fungi</taxon>
        <taxon>Dikarya</taxon>
        <taxon>Ascomycota</taxon>
        <taxon>Pezizomycotina</taxon>
        <taxon>Sordariomycetes</taxon>
        <taxon>Xylariomycetidae</taxon>
        <taxon>Amphisphaeriales</taxon>
        <taxon>Apiosporaceae</taxon>
        <taxon>Apiospora</taxon>
    </lineage>
</organism>
<dbReference type="PANTHER" id="PTHR43464">
    <property type="entry name" value="METHYLTRANSFERASE"/>
    <property type="match status" value="1"/>
</dbReference>
<sequence length="341" mass="37442">MFHSFGPAPHIYSSIHTHLPTAINHHDDHGRFFRPLTTLSQNIYDSDPAFYAKYAELRENRPETQQAGVPDMATLHELLPSLQGKRVLDLGCGDGWFCRWASARGAAVCRGVDASAAQLGRARELTEMHRAYLQESRGSEGADAAVEGADVDYVRADMNQKGALKAAALLTSSAAEDGGKEGKKLQKYQVAFCSLSLHYIADLGALLDEISACLTAGAFLFFSIEHPMATAPQTKTPKLIQLDEGFAGGKPAWPLRDYLAEGARVKTWLGADVRKQHRTVSTYINSLIKAGLDVVGTWEWGVKDSDDGGEGGAVDEMRRERNYGVTESVFPYFMGFKVWKR</sequence>
<dbReference type="InterPro" id="IPR029063">
    <property type="entry name" value="SAM-dependent_MTases_sf"/>
</dbReference>
<evidence type="ECO:0000313" key="5">
    <source>
        <dbReference type="Proteomes" id="UP001480595"/>
    </source>
</evidence>
<dbReference type="Proteomes" id="UP001480595">
    <property type="component" value="Unassembled WGS sequence"/>
</dbReference>
<dbReference type="SUPFAM" id="SSF53335">
    <property type="entry name" value="S-adenosyl-L-methionine-dependent methyltransferases"/>
    <property type="match status" value="1"/>
</dbReference>
<dbReference type="GO" id="GO:0008168">
    <property type="term" value="F:methyltransferase activity"/>
    <property type="evidence" value="ECO:0007669"/>
    <property type="project" value="UniProtKB-KW"/>
</dbReference>
<proteinExistence type="predicted"/>
<dbReference type="CDD" id="cd02440">
    <property type="entry name" value="AdoMet_MTases"/>
    <property type="match status" value="1"/>
</dbReference>
<name>A0ABR1VQF4_9PEZI</name>